<evidence type="ECO:0000313" key="1">
    <source>
        <dbReference type="EMBL" id="MBX73781.1"/>
    </source>
</evidence>
<accession>A0A2P2R3J8</accession>
<name>A0A2P2R3J8_RHIMU</name>
<organism evidence="1">
    <name type="scientific">Rhizophora mucronata</name>
    <name type="common">Asiatic mangrove</name>
    <dbReference type="NCBI Taxonomy" id="61149"/>
    <lineage>
        <taxon>Eukaryota</taxon>
        <taxon>Viridiplantae</taxon>
        <taxon>Streptophyta</taxon>
        <taxon>Embryophyta</taxon>
        <taxon>Tracheophyta</taxon>
        <taxon>Spermatophyta</taxon>
        <taxon>Magnoliopsida</taxon>
        <taxon>eudicotyledons</taxon>
        <taxon>Gunneridae</taxon>
        <taxon>Pentapetalae</taxon>
        <taxon>rosids</taxon>
        <taxon>fabids</taxon>
        <taxon>Malpighiales</taxon>
        <taxon>Rhizophoraceae</taxon>
        <taxon>Rhizophora</taxon>
    </lineage>
</organism>
<dbReference type="AlphaFoldDB" id="A0A2P2R3J8"/>
<proteinExistence type="predicted"/>
<dbReference type="EMBL" id="GGEC01093297">
    <property type="protein sequence ID" value="MBX73781.1"/>
    <property type="molecule type" value="Transcribed_RNA"/>
</dbReference>
<protein>
    <submittedName>
        <fullName evidence="1">Uncharacterized protein</fullName>
    </submittedName>
</protein>
<reference evidence="1" key="1">
    <citation type="submission" date="2018-02" db="EMBL/GenBank/DDBJ databases">
        <title>Rhizophora mucronata_Transcriptome.</title>
        <authorList>
            <person name="Meera S.P."/>
            <person name="Sreeshan A."/>
            <person name="Augustine A."/>
        </authorList>
    </citation>
    <scope>NUCLEOTIDE SEQUENCE</scope>
    <source>
        <tissue evidence="1">Leaf</tissue>
    </source>
</reference>
<sequence>MKRNYLDAAGIKLYKKTLVFVMSLL</sequence>